<comment type="cofactor">
    <cofactor evidence="14">
        <name>Mg(2+)</name>
        <dbReference type="ChEBI" id="CHEBI:18420"/>
    </cofactor>
</comment>
<dbReference type="OrthoDB" id="377733at2759"/>
<feature type="transmembrane region" description="Helical" evidence="15">
    <location>
        <begin position="1213"/>
        <end position="1232"/>
    </location>
</feature>
<evidence type="ECO:0000259" key="17">
    <source>
        <dbReference type="Pfam" id="PF16209"/>
    </source>
</evidence>
<sequence length="1554" mass="177626">MFKDPIEQSQQFSNKQNHYLNQPAQASIAQQDTTLVLEHQEKPSESDHPKSKEEVEICENSNCEGVKKAAQKTINQEGKPAAERNAEGTDQAFSAQYQDYVISRREVRQNQQSRSAIGASTHVVDRLAMSGLGSVFIREESGEPKYQFQVLPRENRLKSKVENYGVANHHLGSQQIDMGSTIHRPSTKNHQEASEVSYEAHPSMFHSHFNLNMLNPRFKSNRISTCKYTWWNFIPKNLFVQFQKMANLYFLMVLALQVIRPISISGGQPNILFPLVTVIALSAIKDYIEDRRRRFSDKTENESFAYVANKDTNQFEPMRWEDLHVGDVIKVFKNHPIPADLFLLAAFDKNQETEMVNKVEQCYVQTKNLDGETNLKMKQTICQVSNVCFPISKSFTTHSCGEIMNFQAEITCEEPGNNIYKFDGLIKVPKSLFDGGVSGFSTINNMTSNITFPLTSDNLLLRGTTLKNTEWIYGAVVYTGHSTKIMMNTSNARVKMSRNERMLNRQIIYIFIMQLILCVFASIYGTLWERANREKSYEYLHIAFVHKKVWMNYLVWTLVRFGSWILMFTYFIPISLVVTVEIVRVCQALFMTWDIDMYDQEKDLPCKVQSSNLNEELGQVSYVFSDKTGTLTQNQMKFTKFSCGSLIYGDGSQCTGEQADDDNSKKFPESINFKFQDPNISEHLLNSEHPNNQALLNYLRSLALCHTVIANSDHDGNITYNASSPDEEALIEAAKIFGIQYLNKDELNYITLKNVINNNCSDIRLEQYHLLNVLEFDSNRKRMSVIVQDVSGPNPGEIKLICKGADNMVMEKLDQSDQRNIEAMAPTQRYVEQFAQEGLRTLLIAEKVLTFESYNKWNEEFKKASKAIVMREEMKARLAEQIEKDLILLGSTAIEDMLQENVQETICALKEAGIIVWVLTGDKLETAINIGHSCGLLTPSTLEIVVHSEHIHKLDKIMIDGLSVVQNNIKKHEVALIVSGGSLLKINLNERLKHQFFELSEKCKVVIACRVTPKQKADLVKMVKHRHKNRTMLAIGDGANDVNMITAADIGIGISGKEGQQASRASDYAIGQFQFLQSLLLVHGREAYRRNSLLACYIFFKNILLVMPQFWYGIMSVFSGQTFYEQWLYQSYNLVFTGLPNVIFAILDQEKTRQELKNNPGLYYKGIGQENKLFNRRTFWKFNLQACCQSLFIVYLVGNAFEKGAINTEGQPCSFWIAGMIIYCYVVILVNVELFYQTHSHTPFTILAQFGSILVFFMMYYVQNKMNKIPVFYGTFFYIWTTPAFFLCLILLIATQMFAHLFLGLLNDLGELAKDWIMSFKRLRSKDKQIQCHIPRPTPQITIIEAVEGSNGKEGVDEDRTGNRYQFQAGEPNDRVMTISNCQIELKEDFDSASKRLFSITSSPYKESQSHLPNNNVLSVRDSGPFEKSTLDQRHSSIQENSRKGSDHTNILGFRDNFVDKFHQERKSTFHRHSAPKGILQNQSSPFSPIDPLQLKEASIMEMSAYHENIDSEVQEAPIRQSQVQRNVRVDQSRPQQSPFNNAVVSSSVTIHDF</sequence>
<dbReference type="PROSITE" id="PS00154">
    <property type="entry name" value="ATPASE_E1_E2"/>
    <property type="match status" value="1"/>
</dbReference>
<dbReference type="GO" id="GO:0005524">
    <property type="term" value="F:ATP binding"/>
    <property type="evidence" value="ECO:0007669"/>
    <property type="project" value="UniProtKB-UniRule"/>
</dbReference>
<feature type="compositionally biased region" description="Basic and acidic residues" evidence="16">
    <location>
        <begin position="38"/>
        <end position="54"/>
    </location>
</feature>
<keyword evidence="10 15" id="KW-0472">Membrane</keyword>
<feature type="binding site" evidence="13">
    <location>
        <position position="626"/>
    </location>
    <ligand>
        <name>ATP</name>
        <dbReference type="ChEBI" id="CHEBI:30616"/>
    </ligand>
</feature>
<keyword evidence="20" id="KW-1185">Reference proteome</keyword>
<comment type="catalytic activity">
    <reaction evidence="11 15">
        <text>ATP + H2O + phospholipidSide 1 = ADP + phosphate + phospholipidSide 2.</text>
        <dbReference type="EC" id="7.6.2.1"/>
    </reaction>
</comment>
<evidence type="ECO:0000256" key="2">
    <source>
        <dbReference type="ARBA" id="ARBA00008109"/>
    </source>
</evidence>
<feature type="binding site" evidence="13">
    <location>
        <position position="1016"/>
    </location>
    <ligand>
        <name>ATP</name>
        <dbReference type="ChEBI" id="CHEBI:30616"/>
    </ligand>
</feature>
<feature type="binding site" evidence="13">
    <location>
        <position position="920"/>
    </location>
    <ligand>
        <name>ATP</name>
        <dbReference type="ChEBI" id="CHEBI:30616"/>
    </ligand>
</feature>
<dbReference type="PANTHER" id="PTHR24092:SF150">
    <property type="entry name" value="PHOSPHOLIPID-TRANSPORTING ATPASE"/>
    <property type="match status" value="1"/>
</dbReference>
<feature type="binding site" evidence="14">
    <location>
        <position position="626"/>
    </location>
    <ligand>
        <name>Mg(2+)</name>
        <dbReference type="ChEBI" id="CHEBI:18420"/>
    </ligand>
</feature>
<feature type="domain" description="P-type ATPase N-terminal" evidence="17">
    <location>
        <begin position="215"/>
        <end position="264"/>
    </location>
</feature>
<evidence type="ECO:0000256" key="3">
    <source>
        <dbReference type="ARBA" id="ARBA00022692"/>
    </source>
</evidence>
<dbReference type="Pfam" id="PF16212">
    <property type="entry name" value="PhoLip_ATPase_C"/>
    <property type="match status" value="1"/>
</dbReference>
<evidence type="ECO:0000256" key="5">
    <source>
        <dbReference type="ARBA" id="ARBA00022741"/>
    </source>
</evidence>
<dbReference type="Gene3D" id="2.70.150.10">
    <property type="entry name" value="Calcium-transporting ATPase, cytoplasmic transduction domain A"/>
    <property type="match status" value="1"/>
</dbReference>
<feature type="transmembrane region" description="Helical" evidence="15">
    <location>
        <begin position="1283"/>
        <end position="1306"/>
    </location>
</feature>
<feature type="region of interest" description="Disordered" evidence="16">
    <location>
        <begin position="1"/>
        <end position="54"/>
    </location>
</feature>
<dbReference type="InterPro" id="IPR008250">
    <property type="entry name" value="ATPase_P-typ_transduc_dom_A_sf"/>
</dbReference>
<protein>
    <recommendedName>
        <fullName evidence="15">Phospholipid-transporting ATPase</fullName>
        <ecNumber evidence="15">7.6.2.1</ecNumber>
    </recommendedName>
</protein>
<feature type="compositionally biased region" description="Polar residues" evidence="16">
    <location>
        <begin position="7"/>
        <end position="34"/>
    </location>
</feature>
<dbReference type="NCBIfam" id="TIGR01494">
    <property type="entry name" value="ATPase_P-type"/>
    <property type="match status" value="1"/>
</dbReference>
<feature type="binding site" evidence="13">
    <location>
        <position position="1040"/>
    </location>
    <ligand>
        <name>ATP</name>
        <dbReference type="ChEBI" id="CHEBI:30616"/>
    </ligand>
</feature>
<dbReference type="Proteomes" id="UP000785679">
    <property type="component" value="Unassembled WGS sequence"/>
</dbReference>
<dbReference type="InterPro" id="IPR006539">
    <property type="entry name" value="P-type_ATPase_IV"/>
</dbReference>
<evidence type="ECO:0000256" key="6">
    <source>
        <dbReference type="ARBA" id="ARBA00022840"/>
    </source>
</evidence>
<feature type="binding site" evidence="13">
    <location>
        <position position="1041"/>
    </location>
    <ligand>
        <name>ATP</name>
        <dbReference type="ChEBI" id="CHEBI:30616"/>
    </ligand>
</feature>
<dbReference type="InterPro" id="IPR032631">
    <property type="entry name" value="P-type_ATPase_N"/>
</dbReference>
<dbReference type="SUPFAM" id="SSF56784">
    <property type="entry name" value="HAD-like"/>
    <property type="match status" value="1"/>
</dbReference>
<organism evidence="19 20">
    <name type="scientific">Halteria grandinella</name>
    <dbReference type="NCBI Taxonomy" id="5974"/>
    <lineage>
        <taxon>Eukaryota</taxon>
        <taxon>Sar</taxon>
        <taxon>Alveolata</taxon>
        <taxon>Ciliophora</taxon>
        <taxon>Intramacronucleata</taxon>
        <taxon>Spirotrichea</taxon>
        <taxon>Stichotrichia</taxon>
        <taxon>Sporadotrichida</taxon>
        <taxon>Halteriidae</taxon>
        <taxon>Halteria</taxon>
    </lineage>
</organism>
<feature type="binding site" evidence="13">
    <location>
        <position position="1010"/>
    </location>
    <ligand>
        <name>ATP</name>
        <dbReference type="ChEBI" id="CHEBI:30616"/>
    </ligand>
</feature>
<keyword evidence="7 14" id="KW-0460">Magnesium</keyword>
<dbReference type="Gene3D" id="3.40.1110.10">
    <property type="entry name" value="Calcium-transporting ATPase, cytoplasmic domain N"/>
    <property type="match status" value="1"/>
</dbReference>
<feature type="binding site" evidence="13">
    <location>
        <position position="803"/>
    </location>
    <ligand>
        <name>ATP</name>
        <dbReference type="ChEBI" id="CHEBI:30616"/>
    </ligand>
</feature>
<dbReference type="GO" id="GO:0005886">
    <property type="term" value="C:plasma membrane"/>
    <property type="evidence" value="ECO:0007669"/>
    <property type="project" value="TreeGrafter"/>
</dbReference>
<keyword evidence="8 15" id="KW-1278">Translocase</keyword>
<feature type="binding site" evidence="14">
    <location>
        <position position="628"/>
    </location>
    <ligand>
        <name>Mg(2+)</name>
        <dbReference type="ChEBI" id="CHEBI:18420"/>
    </ligand>
</feature>
<dbReference type="SUPFAM" id="SSF81660">
    <property type="entry name" value="Metal cation-transporting ATPase, ATP-binding domain N"/>
    <property type="match status" value="1"/>
</dbReference>
<feature type="region of interest" description="Disordered" evidence="16">
    <location>
        <begin position="1403"/>
        <end position="1429"/>
    </location>
</feature>
<feature type="transmembrane region" description="Helical" evidence="15">
    <location>
        <begin position="507"/>
        <end position="527"/>
    </location>
</feature>
<dbReference type="InterPro" id="IPR032630">
    <property type="entry name" value="P_typ_ATPase_c"/>
</dbReference>
<feature type="active site" description="4-aspartylphosphate intermediate" evidence="12">
    <location>
        <position position="626"/>
    </location>
</feature>
<evidence type="ECO:0000256" key="4">
    <source>
        <dbReference type="ARBA" id="ARBA00022723"/>
    </source>
</evidence>
<dbReference type="EMBL" id="RRYP01000758">
    <property type="protein sequence ID" value="TNV86892.1"/>
    <property type="molecule type" value="Genomic_DNA"/>
</dbReference>
<evidence type="ECO:0000256" key="7">
    <source>
        <dbReference type="ARBA" id="ARBA00022842"/>
    </source>
</evidence>
<evidence type="ECO:0000256" key="1">
    <source>
        <dbReference type="ARBA" id="ARBA00004141"/>
    </source>
</evidence>
<dbReference type="NCBIfam" id="TIGR01652">
    <property type="entry name" value="ATPase-Plipid"/>
    <property type="match status" value="1"/>
</dbReference>
<feature type="binding site" evidence="14">
    <location>
        <position position="1037"/>
    </location>
    <ligand>
        <name>Mg(2+)</name>
        <dbReference type="ChEBI" id="CHEBI:18420"/>
    </ligand>
</feature>
<feature type="binding site" evidence="13">
    <location>
        <position position="776"/>
    </location>
    <ligand>
        <name>ATP</name>
        <dbReference type="ChEBI" id="CHEBI:30616"/>
    </ligand>
</feature>
<comment type="similarity">
    <text evidence="2 15">Belongs to the cation transport ATPase (P-type) (TC 3.A.3) family. Type IV subfamily.</text>
</comment>
<dbReference type="GO" id="GO:0016887">
    <property type="term" value="F:ATP hydrolysis activity"/>
    <property type="evidence" value="ECO:0007669"/>
    <property type="project" value="InterPro"/>
</dbReference>
<dbReference type="GO" id="GO:0045332">
    <property type="term" value="P:phospholipid translocation"/>
    <property type="evidence" value="ECO:0007669"/>
    <property type="project" value="TreeGrafter"/>
</dbReference>
<feature type="binding site" evidence="14">
    <location>
        <position position="1041"/>
    </location>
    <ligand>
        <name>Mg(2+)</name>
        <dbReference type="ChEBI" id="CHEBI:18420"/>
    </ligand>
</feature>
<reference evidence="19" key="1">
    <citation type="submission" date="2019-06" db="EMBL/GenBank/DDBJ databases">
        <authorList>
            <person name="Zheng W."/>
        </authorList>
    </citation>
    <scope>NUCLEOTIDE SEQUENCE</scope>
    <source>
        <strain evidence="19">QDHG01</strain>
    </source>
</reference>
<keyword evidence="3 15" id="KW-0812">Transmembrane</keyword>
<evidence type="ECO:0000256" key="9">
    <source>
        <dbReference type="ARBA" id="ARBA00022989"/>
    </source>
</evidence>
<dbReference type="SFLD" id="SFLDG00002">
    <property type="entry name" value="C1.7:_P-type_atpase_like"/>
    <property type="match status" value="1"/>
</dbReference>
<evidence type="ECO:0000256" key="10">
    <source>
        <dbReference type="ARBA" id="ARBA00023136"/>
    </source>
</evidence>
<feature type="binding site" evidence="13">
    <location>
        <position position="628"/>
    </location>
    <ligand>
        <name>ATP</name>
        <dbReference type="ChEBI" id="CHEBI:30616"/>
    </ligand>
</feature>
<evidence type="ECO:0000256" key="13">
    <source>
        <dbReference type="PIRSR" id="PIRSR606539-2"/>
    </source>
</evidence>
<proteinExistence type="inferred from homology"/>
<dbReference type="GO" id="GO:0140326">
    <property type="term" value="F:ATPase-coupled intramembrane lipid transporter activity"/>
    <property type="evidence" value="ECO:0007669"/>
    <property type="project" value="UniProtKB-EC"/>
</dbReference>
<dbReference type="PRINTS" id="PR00119">
    <property type="entry name" value="CATATPASE"/>
</dbReference>
<dbReference type="EC" id="7.6.2.1" evidence="15"/>
<comment type="subcellular location">
    <subcellularLocation>
        <location evidence="1 15">Membrane</location>
        <topology evidence="1 15">Multi-pass membrane protein</topology>
    </subcellularLocation>
</comment>
<evidence type="ECO:0000313" key="20">
    <source>
        <dbReference type="Proteomes" id="UP000785679"/>
    </source>
</evidence>
<comment type="caution">
    <text evidence="19">The sequence shown here is derived from an EMBL/GenBank/DDBJ whole genome shotgun (WGS) entry which is preliminary data.</text>
</comment>
<evidence type="ECO:0000256" key="15">
    <source>
        <dbReference type="RuleBase" id="RU362033"/>
    </source>
</evidence>
<keyword evidence="6 13" id="KW-0067">ATP-binding</keyword>
<feature type="binding site" evidence="13">
    <location>
        <position position="840"/>
    </location>
    <ligand>
        <name>ATP</name>
        <dbReference type="ChEBI" id="CHEBI:30616"/>
    </ligand>
</feature>
<dbReference type="Pfam" id="PF13246">
    <property type="entry name" value="Cation_ATPase"/>
    <property type="match status" value="1"/>
</dbReference>
<dbReference type="InterPro" id="IPR023298">
    <property type="entry name" value="ATPase_P-typ_TM_dom_sf"/>
</dbReference>
<evidence type="ECO:0000313" key="19">
    <source>
        <dbReference type="EMBL" id="TNV86892.1"/>
    </source>
</evidence>
<feature type="binding site" evidence="13">
    <location>
        <position position="921"/>
    </location>
    <ligand>
        <name>ATP</name>
        <dbReference type="ChEBI" id="CHEBI:30616"/>
    </ligand>
</feature>
<dbReference type="InterPro" id="IPR023299">
    <property type="entry name" value="ATPase_P-typ_cyto_dom_N"/>
</dbReference>
<dbReference type="InterPro" id="IPR036412">
    <property type="entry name" value="HAD-like_sf"/>
</dbReference>
<evidence type="ECO:0000259" key="18">
    <source>
        <dbReference type="Pfam" id="PF16212"/>
    </source>
</evidence>
<dbReference type="Gene3D" id="3.40.50.1000">
    <property type="entry name" value="HAD superfamily/HAD-like"/>
    <property type="match status" value="1"/>
</dbReference>
<feature type="transmembrane region" description="Helical" evidence="15">
    <location>
        <begin position="1182"/>
        <end position="1201"/>
    </location>
</feature>
<dbReference type="InterPro" id="IPR023214">
    <property type="entry name" value="HAD_sf"/>
</dbReference>
<accession>A0A8J8P4D9</accession>
<gene>
    <name evidence="19" type="ORF">FGO68_gene4633</name>
</gene>
<feature type="compositionally biased region" description="Polar residues" evidence="16">
    <location>
        <begin position="1403"/>
        <end position="1418"/>
    </location>
</feature>
<name>A0A8J8P4D9_HALGN</name>
<evidence type="ECO:0000256" key="11">
    <source>
        <dbReference type="ARBA" id="ARBA00034036"/>
    </source>
</evidence>
<dbReference type="InterPro" id="IPR044492">
    <property type="entry name" value="P_typ_ATPase_HD_dom"/>
</dbReference>
<dbReference type="InterPro" id="IPR018303">
    <property type="entry name" value="ATPase_P-typ_P_site"/>
</dbReference>
<dbReference type="FunFam" id="3.40.50.1000:FF:000190">
    <property type="entry name" value="Phospholipid-transporting ATPase"/>
    <property type="match status" value="1"/>
</dbReference>
<dbReference type="InterPro" id="IPR001757">
    <property type="entry name" value="P_typ_ATPase"/>
</dbReference>
<evidence type="ECO:0000256" key="12">
    <source>
        <dbReference type="PIRSR" id="PIRSR606539-1"/>
    </source>
</evidence>
<keyword evidence="5 13" id="KW-0547">Nucleotide-binding</keyword>
<feature type="binding site" evidence="13">
    <location>
        <position position="727"/>
    </location>
    <ligand>
        <name>ATP</name>
        <dbReference type="ChEBI" id="CHEBI:30616"/>
    </ligand>
</feature>
<dbReference type="SUPFAM" id="SSF81653">
    <property type="entry name" value="Calcium ATPase, transduction domain A"/>
    <property type="match status" value="1"/>
</dbReference>
<dbReference type="PANTHER" id="PTHR24092">
    <property type="entry name" value="PROBABLE PHOSPHOLIPID-TRANSPORTING ATPASE"/>
    <property type="match status" value="1"/>
</dbReference>
<evidence type="ECO:0000256" key="8">
    <source>
        <dbReference type="ARBA" id="ARBA00022967"/>
    </source>
</evidence>
<evidence type="ECO:0000256" key="14">
    <source>
        <dbReference type="PIRSR" id="PIRSR606539-3"/>
    </source>
</evidence>
<evidence type="ECO:0000256" key="16">
    <source>
        <dbReference type="SAM" id="MobiDB-lite"/>
    </source>
</evidence>
<dbReference type="SFLD" id="SFLDS00003">
    <property type="entry name" value="Haloacid_Dehalogenase"/>
    <property type="match status" value="1"/>
</dbReference>
<keyword evidence="4 14" id="KW-0479">Metal-binding</keyword>
<feature type="domain" description="P-type ATPase C-terminal" evidence="18">
    <location>
        <begin position="1064"/>
        <end position="1303"/>
    </location>
</feature>
<dbReference type="GO" id="GO:0000287">
    <property type="term" value="F:magnesium ion binding"/>
    <property type="evidence" value="ECO:0007669"/>
    <property type="project" value="UniProtKB-UniRule"/>
</dbReference>
<dbReference type="SUPFAM" id="SSF81665">
    <property type="entry name" value="Calcium ATPase, transmembrane domain M"/>
    <property type="match status" value="1"/>
</dbReference>
<feature type="transmembrane region" description="Helical" evidence="15">
    <location>
        <begin position="561"/>
        <end position="583"/>
    </location>
</feature>
<keyword evidence="9 15" id="KW-1133">Transmembrane helix</keyword>
<feature type="binding site" evidence="13">
    <location>
        <position position="627"/>
    </location>
    <ligand>
        <name>ATP</name>
        <dbReference type="ChEBI" id="CHEBI:30616"/>
    </ligand>
</feature>
<dbReference type="SFLD" id="SFLDF00027">
    <property type="entry name" value="p-type_atpase"/>
    <property type="match status" value="1"/>
</dbReference>
<dbReference type="Pfam" id="PF16209">
    <property type="entry name" value="PhoLip_ATPase_N"/>
    <property type="match status" value="1"/>
</dbReference>
<feature type="transmembrane region" description="Helical" evidence="15">
    <location>
        <begin position="1244"/>
        <end position="1263"/>
    </location>
</feature>
<feature type="binding site" evidence="13">
    <location>
        <position position="922"/>
    </location>
    <ligand>
        <name>ATP</name>
        <dbReference type="ChEBI" id="CHEBI:30616"/>
    </ligand>
</feature>